<keyword evidence="10 13" id="KW-1133">Transmembrane helix</keyword>
<evidence type="ECO:0000256" key="5">
    <source>
        <dbReference type="ARBA" id="ARBA00022679"/>
    </source>
</evidence>
<evidence type="ECO:0000256" key="9">
    <source>
        <dbReference type="ARBA" id="ARBA00022840"/>
    </source>
</evidence>
<reference evidence="15 16" key="1">
    <citation type="submission" date="2018-06" db="EMBL/GenBank/DDBJ databases">
        <authorList>
            <consortium name="Pathogen Informatics"/>
            <person name="Doyle S."/>
        </authorList>
    </citation>
    <scope>NUCLEOTIDE SEQUENCE [LARGE SCALE GENOMIC DNA]</scope>
    <source>
        <strain evidence="15 16">NCTC12151</strain>
    </source>
</reference>
<evidence type="ECO:0000256" key="3">
    <source>
        <dbReference type="ARBA" id="ARBA00012438"/>
    </source>
</evidence>
<organism evidence="15 16">
    <name type="scientific">Leminorella richardii</name>
    <dbReference type="NCBI Taxonomy" id="158841"/>
    <lineage>
        <taxon>Bacteria</taxon>
        <taxon>Pseudomonadati</taxon>
        <taxon>Pseudomonadota</taxon>
        <taxon>Gammaproteobacteria</taxon>
        <taxon>Enterobacterales</taxon>
        <taxon>Budviciaceae</taxon>
        <taxon>Leminorella</taxon>
    </lineage>
</organism>
<feature type="transmembrane region" description="Helical" evidence="13">
    <location>
        <begin position="174"/>
        <end position="197"/>
    </location>
</feature>
<dbReference type="SMART" id="SM00388">
    <property type="entry name" value="HisKA"/>
    <property type="match status" value="1"/>
</dbReference>
<keyword evidence="12 13" id="KW-0472">Membrane</keyword>
<dbReference type="InterPro" id="IPR036890">
    <property type="entry name" value="HATPase_C_sf"/>
</dbReference>
<proteinExistence type="predicted"/>
<dbReference type="KEGG" id="lri:NCTC12151_00802"/>
<gene>
    <name evidence="15" type="primary">rssA</name>
    <name evidence="15" type="ORF">NCTC12151_00802</name>
</gene>
<keyword evidence="5 15" id="KW-0808">Transferase</keyword>
<dbReference type="Gene3D" id="1.10.287.130">
    <property type="match status" value="1"/>
</dbReference>
<sequence>MKIIKHFFFWLTKPTLVRRLLFWQMLLLTVIWLTTLLYSMSPHNLGSEFPKFKQTYTLLAELTEQMRDNPEKRQHFIHRFDLALQQDYGGDMPGFAYRVMIQQGDQIVYRSPHLPSDLHYRSTDKLETLCSISQGSCWYTYTSKPLESDIYVTFLLSQLEMGVFYSTVNTTNFYLTPIIISLPLLLFPAWLTIYIGLRPLNKVIHEVSQRGPRDLTELTFKPKHKELVTMVDNINMLLQRLRTSSARERSFIADAAHELRTPLAAMRIHVEALEQQAKGHNFNELLTGILNSNWRATRLVSQLLNLMRNDVADNSATALIDLESLLQERLAVLSGLAWQKNIEVELLSEPELFIDGYREGLISLTDNLVENAIKYSPKESTVTISLHRVDNQIELVVSDRGPGIDNVLRERVFSRFFRAPDQTESGSGLGLSIVHAVILQHHGTIELTHSQEDGSGLKVIIRLPRATYPR</sequence>
<dbReference type="SUPFAM" id="SSF55874">
    <property type="entry name" value="ATPase domain of HSP90 chaperone/DNA topoisomerase II/histidine kinase"/>
    <property type="match status" value="1"/>
</dbReference>
<dbReference type="OrthoDB" id="9809766at2"/>
<keyword evidence="4" id="KW-0597">Phosphoprotein</keyword>
<dbReference type="Gene3D" id="3.30.565.10">
    <property type="entry name" value="Histidine kinase-like ATPase, C-terminal domain"/>
    <property type="match status" value="1"/>
</dbReference>
<evidence type="ECO:0000256" key="7">
    <source>
        <dbReference type="ARBA" id="ARBA00022741"/>
    </source>
</evidence>
<evidence type="ECO:0000313" key="15">
    <source>
        <dbReference type="EMBL" id="SQI36588.1"/>
    </source>
</evidence>
<evidence type="ECO:0000256" key="13">
    <source>
        <dbReference type="SAM" id="Phobius"/>
    </source>
</evidence>
<feature type="transmembrane region" description="Helical" evidence="13">
    <location>
        <begin position="20"/>
        <end position="40"/>
    </location>
</feature>
<keyword evidence="6 13" id="KW-0812">Transmembrane</keyword>
<dbReference type="InterPro" id="IPR003661">
    <property type="entry name" value="HisK_dim/P_dom"/>
</dbReference>
<evidence type="ECO:0000256" key="11">
    <source>
        <dbReference type="ARBA" id="ARBA00023012"/>
    </source>
</evidence>
<dbReference type="GO" id="GO:0005524">
    <property type="term" value="F:ATP binding"/>
    <property type="evidence" value="ECO:0007669"/>
    <property type="project" value="UniProtKB-KW"/>
</dbReference>
<dbReference type="GO" id="GO:0000155">
    <property type="term" value="F:phosphorelay sensor kinase activity"/>
    <property type="evidence" value="ECO:0007669"/>
    <property type="project" value="InterPro"/>
</dbReference>
<evidence type="ECO:0000256" key="6">
    <source>
        <dbReference type="ARBA" id="ARBA00022692"/>
    </source>
</evidence>
<comment type="subcellular location">
    <subcellularLocation>
        <location evidence="2">Membrane</location>
        <topology evidence="2">Multi-pass membrane protein</topology>
    </subcellularLocation>
</comment>
<keyword evidence="9" id="KW-0067">ATP-binding</keyword>
<keyword evidence="16" id="KW-1185">Reference proteome</keyword>
<evidence type="ECO:0000256" key="1">
    <source>
        <dbReference type="ARBA" id="ARBA00000085"/>
    </source>
</evidence>
<dbReference type="Pfam" id="PF00512">
    <property type="entry name" value="HisKA"/>
    <property type="match status" value="1"/>
</dbReference>
<dbReference type="InterPro" id="IPR004358">
    <property type="entry name" value="Sig_transdc_His_kin-like_C"/>
</dbReference>
<evidence type="ECO:0000256" key="12">
    <source>
        <dbReference type="ARBA" id="ARBA00023136"/>
    </source>
</evidence>
<dbReference type="PANTHER" id="PTHR45436:SF14">
    <property type="entry name" value="SENSOR PROTEIN QSEC"/>
    <property type="match status" value="1"/>
</dbReference>
<keyword evidence="7" id="KW-0547">Nucleotide-binding</keyword>
<dbReference type="EC" id="2.7.13.3" evidence="3"/>
<accession>A0A2X4ULW0</accession>
<dbReference type="SMART" id="SM00387">
    <property type="entry name" value="HATPase_c"/>
    <property type="match status" value="1"/>
</dbReference>
<dbReference type="AlphaFoldDB" id="A0A2X4ULW0"/>
<name>A0A2X4ULW0_9GAMM</name>
<evidence type="ECO:0000313" key="16">
    <source>
        <dbReference type="Proteomes" id="UP000249005"/>
    </source>
</evidence>
<dbReference type="PROSITE" id="PS50109">
    <property type="entry name" value="HIS_KIN"/>
    <property type="match status" value="1"/>
</dbReference>
<keyword evidence="8" id="KW-0418">Kinase</keyword>
<dbReference type="EMBL" id="LS483470">
    <property type="protein sequence ID" value="SQI36588.1"/>
    <property type="molecule type" value="Genomic_DNA"/>
</dbReference>
<evidence type="ECO:0000256" key="8">
    <source>
        <dbReference type="ARBA" id="ARBA00022777"/>
    </source>
</evidence>
<dbReference type="InterPro" id="IPR036097">
    <property type="entry name" value="HisK_dim/P_sf"/>
</dbReference>
<dbReference type="CDD" id="cd00082">
    <property type="entry name" value="HisKA"/>
    <property type="match status" value="1"/>
</dbReference>
<evidence type="ECO:0000259" key="14">
    <source>
        <dbReference type="PROSITE" id="PS50109"/>
    </source>
</evidence>
<dbReference type="Proteomes" id="UP000249005">
    <property type="component" value="Chromosome 1"/>
</dbReference>
<dbReference type="GO" id="GO:0005886">
    <property type="term" value="C:plasma membrane"/>
    <property type="evidence" value="ECO:0007669"/>
    <property type="project" value="TreeGrafter"/>
</dbReference>
<dbReference type="InterPro" id="IPR005467">
    <property type="entry name" value="His_kinase_dom"/>
</dbReference>
<dbReference type="InterPro" id="IPR050428">
    <property type="entry name" value="TCS_sensor_his_kinase"/>
</dbReference>
<evidence type="ECO:0000256" key="10">
    <source>
        <dbReference type="ARBA" id="ARBA00022989"/>
    </source>
</evidence>
<protein>
    <recommendedName>
        <fullName evidence="3">histidine kinase</fullName>
        <ecNumber evidence="3">2.7.13.3</ecNumber>
    </recommendedName>
</protein>
<dbReference type="CDD" id="cd00075">
    <property type="entry name" value="HATPase"/>
    <property type="match status" value="1"/>
</dbReference>
<dbReference type="Pfam" id="PF02518">
    <property type="entry name" value="HATPase_c"/>
    <property type="match status" value="1"/>
</dbReference>
<dbReference type="SUPFAM" id="SSF47384">
    <property type="entry name" value="Homodimeric domain of signal transducing histidine kinase"/>
    <property type="match status" value="1"/>
</dbReference>
<evidence type="ECO:0000256" key="2">
    <source>
        <dbReference type="ARBA" id="ARBA00004141"/>
    </source>
</evidence>
<evidence type="ECO:0000256" key="4">
    <source>
        <dbReference type="ARBA" id="ARBA00022553"/>
    </source>
</evidence>
<comment type="catalytic activity">
    <reaction evidence="1">
        <text>ATP + protein L-histidine = ADP + protein N-phospho-L-histidine.</text>
        <dbReference type="EC" id="2.7.13.3"/>
    </reaction>
</comment>
<keyword evidence="11" id="KW-0902">Two-component regulatory system</keyword>
<dbReference type="PRINTS" id="PR00344">
    <property type="entry name" value="BCTRLSENSOR"/>
</dbReference>
<dbReference type="PANTHER" id="PTHR45436">
    <property type="entry name" value="SENSOR HISTIDINE KINASE YKOH"/>
    <property type="match status" value="1"/>
</dbReference>
<feature type="domain" description="Histidine kinase" evidence="14">
    <location>
        <begin position="254"/>
        <end position="467"/>
    </location>
</feature>
<dbReference type="InterPro" id="IPR003594">
    <property type="entry name" value="HATPase_dom"/>
</dbReference>